<feature type="region of interest" description="Disordered" evidence="4">
    <location>
        <begin position="260"/>
        <end position="315"/>
    </location>
</feature>
<comment type="caution">
    <text evidence="6">The sequence shown here is derived from an EMBL/GenBank/DDBJ whole genome shotgun (WGS) entry which is preliminary data.</text>
</comment>
<dbReference type="Proteomes" id="UP000291343">
    <property type="component" value="Unassembled WGS sequence"/>
</dbReference>
<dbReference type="EMBL" id="QKKF02006307">
    <property type="protein sequence ID" value="RZF46462.1"/>
    <property type="molecule type" value="Genomic_DNA"/>
</dbReference>
<dbReference type="SMR" id="A0A482XKY0"/>
<dbReference type="GO" id="GO:0042273">
    <property type="term" value="P:ribosomal large subunit biogenesis"/>
    <property type="evidence" value="ECO:0007669"/>
    <property type="project" value="TreeGrafter"/>
</dbReference>
<dbReference type="FunCoup" id="A0A482XKY0">
    <property type="interactions" value="280"/>
</dbReference>
<evidence type="ECO:0000313" key="7">
    <source>
        <dbReference type="Proteomes" id="UP000291343"/>
    </source>
</evidence>
<dbReference type="InterPro" id="IPR029190">
    <property type="entry name" value="Rrp14/SURF6_C"/>
</dbReference>
<dbReference type="OrthoDB" id="444809at2759"/>
<feature type="region of interest" description="Disordered" evidence="4">
    <location>
        <begin position="118"/>
        <end position="158"/>
    </location>
</feature>
<sequence length="315" mass="37210">MTLSANNNGITFNKKKLRKILTESYRFVSNLEKYCNFPDQVQTEVSDDEREERKVHKEETLHDKQNKPIVDVKKRLRGLEEIEMKLKEIKGKKLKDIKDIRYKKNLKTRLNKQKKVAAFKQDKETKKQKKMLEKQKRKEALENKEGGERTEETSNNEQKDKIIFNKDSKMVFNKIDFTGLGKEKKNSKGKKGKIEKDPKQLLENVKKSNSEIKSLEESGEVAKAKKIKEKHMWMSALKRAEGVKVKDDVDLLKKTVRKQTQLKNQRKKKWEARVHAVEKKKEERQQKRTDNIAARKKEKKKNKIKKSVKKGRIVL</sequence>
<keyword evidence="7" id="KW-1185">Reference proteome</keyword>
<dbReference type="Pfam" id="PF04935">
    <property type="entry name" value="SURF6"/>
    <property type="match status" value="1"/>
</dbReference>
<feature type="compositionally biased region" description="Basic and acidic residues" evidence="4">
    <location>
        <begin position="120"/>
        <end position="158"/>
    </location>
</feature>
<dbReference type="PANTHER" id="PTHR14369:SF0">
    <property type="entry name" value="SURFEIT LOCUS PROTEIN 6"/>
    <property type="match status" value="1"/>
</dbReference>
<evidence type="ECO:0000256" key="3">
    <source>
        <dbReference type="ARBA" id="ARBA00023242"/>
    </source>
</evidence>
<dbReference type="GO" id="GO:0003723">
    <property type="term" value="F:RNA binding"/>
    <property type="evidence" value="ECO:0007669"/>
    <property type="project" value="TreeGrafter"/>
</dbReference>
<evidence type="ECO:0000256" key="2">
    <source>
        <dbReference type="ARBA" id="ARBA00005904"/>
    </source>
</evidence>
<evidence type="ECO:0000259" key="5">
    <source>
        <dbReference type="Pfam" id="PF04935"/>
    </source>
</evidence>
<dbReference type="PANTHER" id="PTHR14369">
    <property type="entry name" value="SURFEIT LOCUS PROTEIN 6"/>
    <property type="match status" value="1"/>
</dbReference>
<keyword evidence="3" id="KW-0539">Nucleus</keyword>
<dbReference type="AlphaFoldDB" id="A0A482XKY0"/>
<comment type="similarity">
    <text evidence="2">Belongs to the SURF6 family.</text>
</comment>
<proteinExistence type="inferred from homology"/>
<dbReference type="InterPro" id="IPR007019">
    <property type="entry name" value="SURF6"/>
</dbReference>
<dbReference type="GO" id="GO:0005730">
    <property type="term" value="C:nucleolus"/>
    <property type="evidence" value="ECO:0007669"/>
    <property type="project" value="TreeGrafter"/>
</dbReference>
<feature type="domain" description="Ribosomal RNA-processing protein 14/surfeit locus protein 6 C-terminal" evidence="5">
    <location>
        <begin position="117"/>
        <end position="304"/>
    </location>
</feature>
<comment type="subcellular location">
    <subcellularLocation>
        <location evidence="1">Nucleus</location>
    </subcellularLocation>
</comment>
<dbReference type="InParanoid" id="A0A482XKY0"/>
<evidence type="ECO:0000256" key="4">
    <source>
        <dbReference type="SAM" id="MobiDB-lite"/>
    </source>
</evidence>
<protein>
    <recommendedName>
        <fullName evidence="5">Ribosomal RNA-processing protein 14/surfeit locus protein 6 C-terminal domain-containing protein</fullName>
    </recommendedName>
</protein>
<name>A0A482XKY0_LAOST</name>
<evidence type="ECO:0000313" key="6">
    <source>
        <dbReference type="EMBL" id="RZF46462.1"/>
    </source>
</evidence>
<reference evidence="6 7" key="1">
    <citation type="journal article" date="2017" name="Gigascience">
        <title>Genome sequence of the small brown planthopper, Laodelphax striatellus.</title>
        <authorList>
            <person name="Zhu J."/>
            <person name="Jiang F."/>
            <person name="Wang X."/>
            <person name="Yang P."/>
            <person name="Bao Y."/>
            <person name="Zhao W."/>
            <person name="Wang W."/>
            <person name="Lu H."/>
            <person name="Wang Q."/>
            <person name="Cui N."/>
            <person name="Li J."/>
            <person name="Chen X."/>
            <person name="Luo L."/>
            <person name="Yu J."/>
            <person name="Kang L."/>
            <person name="Cui F."/>
        </authorList>
    </citation>
    <scope>NUCLEOTIDE SEQUENCE [LARGE SCALE GENOMIC DNA]</scope>
    <source>
        <strain evidence="6">Lst14</strain>
    </source>
</reference>
<dbReference type="GO" id="GO:0003677">
    <property type="term" value="F:DNA binding"/>
    <property type="evidence" value="ECO:0007669"/>
    <property type="project" value="TreeGrafter"/>
</dbReference>
<dbReference type="GO" id="GO:0042274">
    <property type="term" value="P:ribosomal small subunit biogenesis"/>
    <property type="evidence" value="ECO:0007669"/>
    <property type="project" value="TreeGrafter"/>
</dbReference>
<evidence type="ECO:0000256" key="1">
    <source>
        <dbReference type="ARBA" id="ARBA00004123"/>
    </source>
</evidence>
<dbReference type="STRING" id="195883.A0A482XKY0"/>
<accession>A0A482XKY0</accession>
<gene>
    <name evidence="6" type="ORF">LSTR_LSTR012537</name>
</gene>
<feature type="compositionally biased region" description="Basic and acidic residues" evidence="4">
    <location>
        <begin position="271"/>
        <end position="295"/>
    </location>
</feature>
<feature type="region of interest" description="Disordered" evidence="4">
    <location>
        <begin position="181"/>
        <end position="222"/>
    </location>
</feature>
<organism evidence="6 7">
    <name type="scientific">Laodelphax striatellus</name>
    <name type="common">Small brown planthopper</name>
    <name type="synonym">Delphax striatella</name>
    <dbReference type="NCBI Taxonomy" id="195883"/>
    <lineage>
        <taxon>Eukaryota</taxon>
        <taxon>Metazoa</taxon>
        <taxon>Ecdysozoa</taxon>
        <taxon>Arthropoda</taxon>
        <taxon>Hexapoda</taxon>
        <taxon>Insecta</taxon>
        <taxon>Pterygota</taxon>
        <taxon>Neoptera</taxon>
        <taxon>Paraneoptera</taxon>
        <taxon>Hemiptera</taxon>
        <taxon>Auchenorrhyncha</taxon>
        <taxon>Fulgoroidea</taxon>
        <taxon>Delphacidae</taxon>
        <taxon>Criomorphinae</taxon>
        <taxon>Laodelphax</taxon>
    </lineage>
</organism>
<feature type="compositionally biased region" description="Basic residues" evidence="4">
    <location>
        <begin position="296"/>
        <end position="315"/>
    </location>
</feature>